<name>A0A1X9YZ17_9BACT</name>
<keyword evidence="1" id="KW-0812">Transmembrane</keyword>
<dbReference type="RefSeq" id="WP_025603902.1">
    <property type="nucleotide sequence ID" value="NZ_CP021236.1"/>
</dbReference>
<dbReference type="KEGG" id="pact:CA264_21615"/>
<evidence type="ECO:0000313" key="2">
    <source>
        <dbReference type="EMBL" id="ARS38145.1"/>
    </source>
</evidence>
<organism evidence="2 3">
    <name type="scientific">Pontibacter actiniarum</name>
    <dbReference type="NCBI Taxonomy" id="323450"/>
    <lineage>
        <taxon>Bacteria</taxon>
        <taxon>Pseudomonadati</taxon>
        <taxon>Bacteroidota</taxon>
        <taxon>Cytophagia</taxon>
        <taxon>Cytophagales</taxon>
        <taxon>Hymenobacteraceae</taxon>
        <taxon>Pontibacter</taxon>
    </lineage>
</organism>
<dbReference type="AlphaFoldDB" id="A0A1X9YZ17"/>
<sequence length="118" mass="12340">MTQQENNQQKHQMSQMTDGDLLVPTLNTDPEGGPVYHPAIGKGALWGGLIGGVLVGALAWLVAAGVWPVVGLGQMAGGSYGAAAFMGFVLGSAVGGLIGSFIGINRMFRQYRRHRGMV</sequence>
<feature type="transmembrane region" description="Helical" evidence="1">
    <location>
        <begin position="82"/>
        <end position="104"/>
    </location>
</feature>
<dbReference type="EMBL" id="CP021236">
    <property type="protein sequence ID" value="ARS38145.1"/>
    <property type="molecule type" value="Genomic_DNA"/>
</dbReference>
<accession>A0A1X9YZ17</accession>
<keyword evidence="3" id="KW-1185">Reference proteome</keyword>
<dbReference type="Proteomes" id="UP000266292">
    <property type="component" value="Plasmid unnamed"/>
</dbReference>
<keyword evidence="2" id="KW-0614">Plasmid</keyword>
<evidence type="ECO:0000256" key="1">
    <source>
        <dbReference type="SAM" id="Phobius"/>
    </source>
</evidence>
<proteinExistence type="predicted"/>
<reference evidence="3" key="1">
    <citation type="submission" date="2017-05" db="EMBL/GenBank/DDBJ databases">
        <authorList>
            <person name="Ray J."/>
            <person name="Price M."/>
            <person name="Deutschbauer A."/>
        </authorList>
    </citation>
    <scope>NUCLEOTIDE SEQUENCE [LARGE SCALE GENOMIC DNA]</scope>
    <source>
        <strain evidence="3">DSM 19842</strain>
        <plasmid evidence="3">unnamed</plasmid>
    </source>
</reference>
<dbReference type="STRING" id="709015.GCA_000472485_00133"/>
<keyword evidence="1" id="KW-0472">Membrane</keyword>
<feature type="transmembrane region" description="Helical" evidence="1">
    <location>
        <begin position="44"/>
        <end position="70"/>
    </location>
</feature>
<keyword evidence="1" id="KW-1133">Transmembrane helix</keyword>
<geneLocation type="plasmid" evidence="2 3">
    <name>unnamed</name>
</geneLocation>
<protein>
    <submittedName>
        <fullName evidence="2">Uncharacterized protein</fullName>
    </submittedName>
</protein>
<gene>
    <name evidence="2" type="ORF">CA264_21615</name>
</gene>
<evidence type="ECO:0000313" key="3">
    <source>
        <dbReference type="Proteomes" id="UP000266292"/>
    </source>
</evidence>